<dbReference type="AlphaFoldDB" id="A0AAE0PHB5"/>
<organism evidence="2 3">
    <name type="scientific">Sordaria brevicollis</name>
    <dbReference type="NCBI Taxonomy" id="83679"/>
    <lineage>
        <taxon>Eukaryota</taxon>
        <taxon>Fungi</taxon>
        <taxon>Dikarya</taxon>
        <taxon>Ascomycota</taxon>
        <taxon>Pezizomycotina</taxon>
        <taxon>Sordariomycetes</taxon>
        <taxon>Sordariomycetidae</taxon>
        <taxon>Sordariales</taxon>
        <taxon>Sordariaceae</taxon>
        <taxon>Sordaria</taxon>
    </lineage>
</organism>
<evidence type="ECO:0000256" key="1">
    <source>
        <dbReference type="SAM" id="MobiDB-lite"/>
    </source>
</evidence>
<gene>
    <name evidence="2" type="ORF">B0T20DRAFT_460050</name>
</gene>
<protein>
    <submittedName>
        <fullName evidence="2">Uncharacterized protein</fullName>
    </submittedName>
</protein>
<name>A0AAE0PHB5_SORBR</name>
<dbReference type="Proteomes" id="UP001281003">
    <property type="component" value="Unassembled WGS sequence"/>
</dbReference>
<dbReference type="EMBL" id="JAUTDP010000004">
    <property type="protein sequence ID" value="KAK3399854.1"/>
    <property type="molecule type" value="Genomic_DNA"/>
</dbReference>
<reference evidence="2" key="2">
    <citation type="submission" date="2023-07" db="EMBL/GenBank/DDBJ databases">
        <authorList>
            <consortium name="Lawrence Berkeley National Laboratory"/>
            <person name="Haridas S."/>
            <person name="Hensen N."/>
            <person name="Bonometti L."/>
            <person name="Westerberg I."/>
            <person name="Brannstrom I.O."/>
            <person name="Guillou S."/>
            <person name="Cros-Aarteil S."/>
            <person name="Calhoun S."/>
            <person name="Kuo A."/>
            <person name="Mondo S."/>
            <person name="Pangilinan J."/>
            <person name="Riley R."/>
            <person name="LaButti K."/>
            <person name="Andreopoulos B."/>
            <person name="Lipzen A."/>
            <person name="Chen C."/>
            <person name="Yanf M."/>
            <person name="Daum C."/>
            <person name="Ng V."/>
            <person name="Clum A."/>
            <person name="Steindorff A."/>
            <person name="Ohm R."/>
            <person name="Martin F."/>
            <person name="Silar P."/>
            <person name="Natvig D."/>
            <person name="Lalanne C."/>
            <person name="Gautier V."/>
            <person name="Ament-velasquez S.L."/>
            <person name="Kruys A."/>
            <person name="Hutchinson M.I."/>
            <person name="Powell A.J."/>
            <person name="Barry K."/>
            <person name="Miller A.N."/>
            <person name="Grigoriev I.V."/>
            <person name="Debuchy R."/>
            <person name="Gladieux P."/>
            <person name="Thoren M.H."/>
            <person name="Johannesson H."/>
        </authorList>
    </citation>
    <scope>NUCLEOTIDE SEQUENCE</scope>
    <source>
        <strain evidence="2">FGSC 1904</strain>
    </source>
</reference>
<proteinExistence type="predicted"/>
<comment type="caution">
    <text evidence="2">The sequence shown here is derived from an EMBL/GenBank/DDBJ whole genome shotgun (WGS) entry which is preliminary data.</text>
</comment>
<feature type="compositionally biased region" description="Polar residues" evidence="1">
    <location>
        <begin position="244"/>
        <end position="253"/>
    </location>
</feature>
<evidence type="ECO:0000313" key="3">
    <source>
        <dbReference type="Proteomes" id="UP001281003"/>
    </source>
</evidence>
<evidence type="ECO:0000313" key="2">
    <source>
        <dbReference type="EMBL" id="KAK3399854.1"/>
    </source>
</evidence>
<accession>A0AAE0PHB5</accession>
<sequence length="400" mass="46039">MATEFSEIQPLTKLTPPEAAVRDFKNIVVSFHFPKEILSKQECIPNPTEWFVELRQYFVDLPQQLGQLEQFSKATVGSGTGTGTADYDNEDVRSLARWKDYQVPDDTAGKPFLRTTDHRFRYPNLNFKRRIVFSQREKDGQWLIGRWMAVAYVFASTREALQQLDWCQLISPETMADLIAYNIGPMKLEDDYAPELRIFYQLERMRPYYVYQYDGGETASKQQQPQSRCAEEEEEKTKMEKQNKTIIQATTRANKSDEEQPPGDDDGTATTLEQCAHMMVPTVWQLVSTHCQTPWGKRSPNPAIPAIPHGLPIPTDLEDRCHITDRYDYGCEFLGPVPYHAENRAVPPGMSISQVLEDRCHLVDRTWQSLMRGGAVDATTTTTTTTEDEEFWDKEWDLID</sequence>
<keyword evidence="3" id="KW-1185">Reference proteome</keyword>
<reference evidence="2" key="1">
    <citation type="journal article" date="2023" name="Mol. Phylogenet. Evol.">
        <title>Genome-scale phylogeny and comparative genomics of the fungal order Sordariales.</title>
        <authorList>
            <person name="Hensen N."/>
            <person name="Bonometti L."/>
            <person name="Westerberg I."/>
            <person name="Brannstrom I.O."/>
            <person name="Guillou S."/>
            <person name="Cros-Aarteil S."/>
            <person name="Calhoun S."/>
            <person name="Haridas S."/>
            <person name="Kuo A."/>
            <person name="Mondo S."/>
            <person name="Pangilinan J."/>
            <person name="Riley R."/>
            <person name="LaButti K."/>
            <person name="Andreopoulos B."/>
            <person name="Lipzen A."/>
            <person name="Chen C."/>
            <person name="Yan M."/>
            <person name="Daum C."/>
            <person name="Ng V."/>
            <person name="Clum A."/>
            <person name="Steindorff A."/>
            <person name="Ohm R.A."/>
            <person name="Martin F."/>
            <person name="Silar P."/>
            <person name="Natvig D.O."/>
            <person name="Lalanne C."/>
            <person name="Gautier V."/>
            <person name="Ament-Velasquez S.L."/>
            <person name="Kruys A."/>
            <person name="Hutchinson M.I."/>
            <person name="Powell A.J."/>
            <person name="Barry K."/>
            <person name="Miller A.N."/>
            <person name="Grigoriev I.V."/>
            <person name="Debuchy R."/>
            <person name="Gladieux P."/>
            <person name="Hiltunen Thoren M."/>
            <person name="Johannesson H."/>
        </authorList>
    </citation>
    <scope>NUCLEOTIDE SEQUENCE</scope>
    <source>
        <strain evidence="2">FGSC 1904</strain>
    </source>
</reference>
<feature type="region of interest" description="Disordered" evidence="1">
    <location>
        <begin position="217"/>
        <end position="269"/>
    </location>
</feature>